<dbReference type="RefSeq" id="WP_185293362.1">
    <property type="nucleotide sequence ID" value="NZ_AP023287.1"/>
</dbReference>
<proteinExistence type="predicted"/>
<protein>
    <submittedName>
        <fullName evidence="1">Uncharacterized protein</fullName>
    </submittedName>
</protein>
<accession>A0A6S6PDA9</accession>
<dbReference type="AlphaFoldDB" id="A0A6S6PDA9"/>
<gene>
    <name evidence="1" type="ORF">NIIDNTM18_49790</name>
</gene>
<sequence>MTTRRVIFLDPRIWTHKEHLMPNCPVNRRLTDGERELLAELTVWVVAEQTGWTDTQAAEWLEHVNDTIGLHRQGDNIDVTVTTGNGHTILQCTREWLTFQATHDEVIEPDEIRNHVRYHRGDNQ</sequence>
<evidence type="ECO:0000313" key="2">
    <source>
        <dbReference type="Proteomes" id="UP000515734"/>
    </source>
</evidence>
<reference evidence="1 2" key="1">
    <citation type="submission" date="2020-07" db="EMBL/GenBank/DDBJ databases">
        <title>Complete genome sequence of Mycolicibacterium litorale like strain isolated from cardiac implantable electronic device infection.</title>
        <authorList>
            <person name="Fukano H."/>
            <person name="Miyama H."/>
            <person name="Hoshino Y."/>
        </authorList>
    </citation>
    <scope>NUCLEOTIDE SEQUENCE [LARGE SCALE GENOMIC DNA]</scope>
    <source>
        <strain evidence="1 2">NIIDNTM18</strain>
    </source>
</reference>
<name>A0A6S6PDA9_9MYCO</name>
<dbReference type="EMBL" id="AP023287">
    <property type="protein sequence ID" value="BCI55701.1"/>
    <property type="molecule type" value="Genomic_DNA"/>
</dbReference>
<organism evidence="1 2">
    <name type="scientific">Mycolicibacterium litorale</name>
    <dbReference type="NCBI Taxonomy" id="758802"/>
    <lineage>
        <taxon>Bacteria</taxon>
        <taxon>Bacillati</taxon>
        <taxon>Actinomycetota</taxon>
        <taxon>Actinomycetes</taxon>
        <taxon>Mycobacteriales</taxon>
        <taxon>Mycobacteriaceae</taxon>
        <taxon>Mycolicibacterium</taxon>
    </lineage>
</organism>
<evidence type="ECO:0000313" key="1">
    <source>
        <dbReference type="EMBL" id="BCI55701.1"/>
    </source>
</evidence>
<dbReference type="Proteomes" id="UP000515734">
    <property type="component" value="Chromosome"/>
</dbReference>